<accession>A0A5B7CR03</accession>
<evidence type="ECO:0000256" key="5">
    <source>
        <dbReference type="ARBA" id="ARBA00022553"/>
    </source>
</evidence>
<sequence>MTYCEGTCLKAQAGERVKMPDTFTCPRTNSEGERFKGIVQKNHDYIFRSINKDATGKKSWSKKMQLKQWRGDVLAKSALIEAEKQKKKEDIKERQKINKIRREENAKKSEVVQVIKDPRKIKKMKRKQLRYLETRDTTNLKQA</sequence>
<dbReference type="AlphaFoldDB" id="A0A5B7CR03"/>
<evidence type="ECO:0000256" key="8">
    <source>
        <dbReference type="ARBA" id="ARBA00023242"/>
    </source>
</evidence>
<comment type="function">
    <text evidence="9">Required for proper chromosome segregation during mitosis and error-free mitotic progression.</text>
</comment>
<evidence type="ECO:0000256" key="1">
    <source>
        <dbReference type="ARBA" id="ARBA00004286"/>
    </source>
</evidence>
<keyword evidence="11" id="KW-1185">Reference proteome</keyword>
<dbReference type="EMBL" id="VSRR010000129">
    <property type="protein sequence ID" value="MPC10776.1"/>
    <property type="molecule type" value="Genomic_DNA"/>
</dbReference>
<evidence type="ECO:0000256" key="6">
    <source>
        <dbReference type="ARBA" id="ARBA00022934"/>
    </source>
</evidence>
<dbReference type="GO" id="GO:0005730">
    <property type="term" value="C:nucleolus"/>
    <property type="evidence" value="ECO:0007669"/>
    <property type="project" value="UniProtKB-SubCell"/>
</dbReference>
<keyword evidence="6" id="KW-0164">Citrullination</keyword>
<comment type="caution">
    <text evidence="10">The sequence shown here is derived from an EMBL/GenBank/DDBJ whole genome shotgun (WGS) entry which is preliminary data.</text>
</comment>
<name>A0A5B7CR03_PORTR</name>
<dbReference type="Proteomes" id="UP000324222">
    <property type="component" value="Unassembled WGS sequence"/>
</dbReference>
<evidence type="ECO:0000313" key="10">
    <source>
        <dbReference type="EMBL" id="MPC10776.1"/>
    </source>
</evidence>
<comment type="subcellular location">
    <subcellularLocation>
        <location evidence="1">Chromosome</location>
    </subcellularLocation>
    <subcellularLocation>
        <location evidence="2">Nucleus</location>
        <location evidence="2">Nucleolus</location>
    </subcellularLocation>
</comment>
<evidence type="ECO:0000256" key="9">
    <source>
        <dbReference type="ARBA" id="ARBA00093307"/>
    </source>
</evidence>
<organism evidence="10 11">
    <name type="scientific">Portunus trituberculatus</name>
    <name type="common">Swimming crab</name>
    <name type="synonym">Neptunus trituberculatus</name>
    <dbReference type="NCBI Taxonomy" id="210409"/>
    <lineage>
        <taxon>Eukaryota</taxon>
        <taxon>Metazoa</taxon>
        <taxon>Ecdysozoa</taxon>
        <taxon>Arthropoda</taxon>
        <taxon>Crustacea</taxon>
        <taxon>Multicrustacea</taxon>
        <taxon>Malacostraca</taxon>
        <taxon>Eumalacostraca</taxon>
        <taxon>Eucarida</taxon>
        <taxon>Decapoda</taxon>
        <taxon>Pleocyemata</taxon>
        <taxon>Brachyura</taxon>
        <taxon>Eubrachyura</taxon>
        <taxon>Portunoidea</taxon>
        <taxon>Portunidae</taxon>
        <taxon>Portuninae</taxon>
        <taxon>Portunus</taxon>
    </lineage>
</organism>
<dbReference type="InterPro" id="IPR026570">
    <property type="entry name" value="CCDC86"/>
</dbReference>
<evidence type="ECO:0000256" key="3">
    <source>
        <dbReference type="ARBA" id="ARBA00016738"/>
    </source>
</evidence>
<gene>
    <name evidence="10" type="primary">CCDC86</name>
    <name evidence="10" type="ORF">E2C01_003416</name>
</gene>
<keyword evidence="8" id="KW-0539">Nucleus</keyword>
<dbReference type="OrthoDB" id="6374285at2759"/>
<dbReference type="PANTHER" id="PTHR13557">
    <property type="entry name" value="COILED-COIL DOMAIN-CONTAINING PROTEIN 86"/>
    <property type="match status" value="1"/>
</dbReference>
<proteinExistence type="predicted"/>
<keyword evidence="7" id="KW-0175">Coiled coil</keyword>
<reference evidence="10 11" key="1">
    <citation type="submission" date="2019-05" db="EMBL/GenBank/DDBJ databases">
        <title>Another draft genome of Portunus trituberculatus and its Hox gene families provides insights of decapod evolution.</title>
        <authorList>
            <person name="Jeong J.-H."/>
            <person name="Song I."/>
            <person name="Kim S."/>
            <person name="Choi T."/>
            <person name="Kim D."/>
            <person name="Ryu S."/>
            <person name="Kim W."/>
        </authorList>
    </citation>
    <scope>NUCLEOTIDE SEQUENCE [LARGE SCALE GENOMIC DNA]</scope>
    <source>
        <tissue evidence="10">Muscle</tissue>
    </source>
</reference>
<evidence type="ECO:0000256" key="2">
    <source>
        <dbReference type="ARBA" id="ARBA00004604"/>
    </source>
</evidence>
<dbReference type="PANTHER" id="PTHR13557:SF1">
    <property type="entry name" value="COILED-COIL DOMAIN-CONTAINING PROTEIN 86"/>
    <property type="match status" value="1"/>
</dbReference>
<dbReference type="GO" id="GO:0005694">
    <property type="term" value="C:chromosome"/>
    <property type="evidence" value="ECO:0007669"/>
    <property type="project" value="UniProtKB-SubCell"/>
</dbReference>
<evidence type="ECO:0000313" key="11">
    <source>
        <dbReference type="Proteomes" id="UP000324222"/>
    </source>
</evidence>
<keyword evidence="4" id="KW-0158">Chromosome</keyword>
<evidence type="ECO:0000256" key="7">
    <source>
        <dbReference type="ARBA" id="ARBA00023054"/>
    </source>
</evidence>
<keyword evidence="5" id="KW-0597">Phosphoprotein</keyword>
<evidence type="ECO:0000256" key="4">
    <source>
        <dbReference type="ARBA" id="ARBA00022454"/>
    </source>
</evidence>
<protein>
    <recommendedName>
        <fullName evidence="3">Coiled-coil domain-containing protein 86</fullName>
    </recommendedName>
</protein>